<dbReference type="PANTHER" id="PTHR46268">
    <property type="entry name" value="STRESS RESPONSE PROTEIN NHAX"/>
    <property type="match status" value="1"/>
</dbReference>
<gene>
    <name evidence="3" type="ORF">ACFQHK_10620</name>
</gene>
<keyword evidence="4" id="KW-1185">Reference proteome</keyword>
<dbReference type="InterPro" id="IPR006016">
    <property type="entry name" value="UspA"/>
</dbReference>
<protein>
    <submittedName>
        <fullName evidence="3">Universal stress protein</fullName>
    </submittedName>
</protein>
<evidence type="ECO:0000313" key="3">
    <source>
        <dbReference type="EMBL" id="MFC6836962.1"/>
    </source>
</evidence>
<dbReference type="AlphaFoldDB" id="A0ABD5U8U7"/>
<dbReference type="SUPFAM" id="SSF52402">
    <property type="entry name" value="Adenine nucleotide alpha hydrolases-like"/>
    <property type="match status" value="1"/>
</dbReference>
<dbReference type="Gene3D" id="3.40.50.620">
    <property type="entry name" value="HUPs"/>
    <property type="match status" value="1"/>
</dbReference>
<evidence type="ECO:0000313" key="4">
    <source>
        <dbReference type="Proteomes" id="UP001596406"/>
    </source>
</evidence>
<sequence>MYDRIFVPTDGSDGALAAAEHAVSLAREQGATVHALSVVHLRPSLEPNVEAVLDALEARAEAAVEAVEGLGADAGVEVVSAIEDAVPSEAIVDYAEDRDVDLVVMGSHGHSRLHDLLLGSTTERVLRTCDRPVLVVRA</sequence>
<comment type="similarity">
    <text evidence="1">Belongs to the universal stress protein A family.</text>
</comment>
<dbReference type="Proteomes" id="UP001596406">
    <property type="component" value="Unassembled WGS sequence"/>
</dbReference>
<dbReference type="CDD" id="cd00293">
    <property type="entry name" value="USP-like"/>
    <property type="match status" value="1"/>
</dbReference>
<comment type="caution">
    <text evidence="3">The sequence shown here is derived from an EMBL/GenBank/DDBJ whole genome shotgun (WGS) entry which is preliminary data.</text>
</comment>
<dbReference type="PANTHER" id="PTHR46268:SF6">
    <property type="entry name" value="UNIVERSAL STRESS PROTEIN UP12"/>
    <property type="match status" value="1"/>
</dbReference>
<dbReference type="PRINTS" id="PR01438">
    <property type="entry name" value="UNVRSLSTRESS"/>
</dbReference>
<dbReference type="EMBL" id="JBHSXM010000001">
    <property type="protein sequence ID" value="MFC6836962.1"/>
    <property type="molecule type" value="Genomic_DNA"/>
</dbReference>
<proteinExistence type="inferred from homology"/>
<evidence type="ECO:0000259" key="2">
    <source>
        <dbReference type="Pfam" id="PF00582"/>
    </source>
</evidence>
<dbReference type="Pfam" id="PF00582">
    <property type="entry name" value="Usp"/>
    <property type="match status" value="1"/>
</dbReference>
<dbReference type="RefSeq" id="WP_304448635.1">
    <property type="nucleotide sequence ID" value="NZ_JARRAH010000001.1"/>
</dbReference>
<reference evidence="3 4" key="1">
    <citation type="journal article" date="2019" name="Int. J. Syst. Evol. Microbiol.">
        <title>The Global Catalogue of Microorganisms (GCM) 10K type strain sequencing project: providing services to taxonomists for standard genome sequencing and annotation.</title>
        <authorList>
            <consortium name="The Broad Institute Genomics Platform"/>
            <consortium name="The Broad Institute Genome Sequencing Center for Infectious Disease"/>
            <person name="Wu L."/>
            <person name="Ma J."/>
        </authorList>
    </citation>
    <scope>NUCLEOTIDE SEQUENCE [LARGE SCALE GENOMIC DNA]</scope>
    <source>
        <strain evidence="3 4">PSRA2</strain>
    </source>
</reference>
<organism evidence="3 4">
    <name type="scientific">Halomarina ordinaria</name>
    <dbReference type="NCBI Taxonomy" id="3033939"/>
    <lineage>
        <taxon>Archaea</taxon>
        <taxon>Methanobacteriati</taxon>
        <taxon>Methanobacteriota</taxon>
        <taxon>Stenosarchaea group</taxon>
        <taxon>Halobacteria</taxon>
        <taxon>Halobacteriales</taxon>
        <taxon>Natronomonadaceae</taxon>
        <taxon>Halomarina</taxon>
    </lineage>
</organism>
<dbReference type="InterPro" id="IPR014729">
    <property type="entry name" value="Rossmann-like_a/b/a_fold"/>
</dbReference>
<name>A0ABD5U8U7_9EURY</name>
<feature type="domain" description="UspA" evidence="2">
    <location>
        <begin position="1"/>
        <end position="137"/>
    </location>
</feature>
<accession>A0ABD5U8U7</accession>
<evidence type="ECO:0000256" key="1">
    <source>
        <dbReference type="ARBA" id="ARBA00008791"/>
    </source>
</evidence>
<dbReference type="InterPro" id="IPR006015">
    <property type="entry name" value="Universal_stress_UspA"/>
</dbReference>